<evidence type="ECO:0000256" key="1">
    <source>
        <dbReference type="ARBA" id="ARBA00004305"/>
    </source>
</evidence>
<name>A0A9J6C0D1_POLVA</name>
<keyword evidence="4" id="KW-0276">Fatty acid metabolism</keyword>
<evidence type="ECO:0000313" key="18">
    <source>
        <dbReference type="Proteomes" id="UP001107558"/>
    </source>
</evidence>
<comment type="pathway">
    <text evidence="2">Lipid metabolism; fatty acid beta-oxidation.</text>
</comment>
<dbReference type="PANTHER" id="PTHR11941">
    <property type="entry name" value="ENOYL-COA HYDRATASE-RELATED"/>
    <property type="match status" value="1"/>
</dbReference>
<comment type="subunit">
    <text evidence="3">Homotrimer.</text>
</comment>
<evidence type="ECO:0000256" key="11">
    <source>
        <dbReference type="ARBA" id="ARBA00051293"/>
    </source>
</evidence>
<comment type="catalytic activity">
    <reaction evidence="12">
        <text>(3Z)-dodecenoyl-CoA = (2E)-dodecenoyl-CoA</text>
        <dbReference type="Rhea" id="RHEA:23716"/>
        <dbReference type="ChEBI" id="CHEBI:57330"/>
        <dbReference type="ChEBI" id="CHEBI:58543"/>
        <dbReference type="EC" id="5.3.3.8"/>
    </reaction>
    <physiologicalReaction direction="left-to-right" evidence="12">
        <dbReference type="Rhea" id="RHEA:23717"/>
    </physiologicalReaction>
</comment>
<dbReference type="AlphaFoldDB" id="A0A9J6C0D1"/>
<evidence type="ECO:0000256" key="4">
    <source>
        <dbReference type="ARBA" id="ARBA00022832"/>
    </source>
</evidence>
<keyword evidence="9" id="KW-0413">Isomerase</keyword>
<dbReference type="InterPro" id="IPR029045">
    <property type="entry name" value="ClpP/crotonase-like_dom_sf"/>
</dbReference>
<comment type="function">
    <text evidence="14">Key enzyme of fatty acid beta-oxidation. Able to isomerize both 3-cis (3Z) and 3-trans (3E) double bonds into the 2-trans (2E) form in a range of enoyl-CoA species, with a preference for (3Z)-enoyl-CoAs over (3E)-enoyl-CoAs. The catalytic efficiency of this enzyme is not affected by the fatty acyl chain length.</text>
</comment>
<dbReference type="Proteomes" id="UP001107558">
    <property type="component" value="Chromosome 2"/>
</dbReference>
<dbReference type="PANTHER" id="PTHR11941:SF45">
    <property type="entry name" value="ENOYL-COA DELTA ISOMERASE 1, MITOCHONDRIAL"/>
    <property type="match status" value="1"/>
</dbReference>
<dbReference type="Gene3D" id="3.90.226.10">
    <property type="entry name" value="2-enoyl-CoA Hydratase, Chain A, domain 1"/>
    <property type="match status" value="1"/>
</dbReference>
<evidence type="ECO:0000256" key="13">
    <source>
        <dbReference type="ARBA" id="ARBA00052542"/>
    </source>
</evidence>
<keyword evidence="8" id="KW-0496">Mitochondrion</keyword>
<dbReference type="GO" id="GO:0004165">
    <property type="term" value="F:delta(3)-delta(2)-enoyl-CoA isomerase activity"/>
    <property type="evidence" value="ECO:0007669"/>
    <property type="project" value="UniProtKB-EC"/>
</dbReference>
<keyword evidence="5" id="KW-0809">Transit peptide</keyword>
<dbReference type="EMBL" id="JADBJN010000002">
    <property type="protein sequence ID" value="KAG5675604.1"/>
    <property type="molecule type" value="Genomic_DNA"/>
</dbReference>
<evidence type="ECO:0000256" key="2">
    <source>
        <dbReference type="ARBA" id="ARBA00005005"/>
    </source>
</evidence>
<evidence type="ECO:0000256" key="7">
    <source>
        <dbReference type="ARBA" id="ARBA00023098"/>
    </source>
</evidence>
<dbReference type="GO" id="GO:0006635">
    <property type="term" value="P:fatty acid beta-oxidation"/>
    <property type="evidence" value="ECO:0007669"/>
    <property type="project" value="TreeGrafter"/>
</dbReference>
<keyword evidence="6" id="KW-0007">Acetylation</keyword>
<sequence>MNSTCLQKTTRILNKNVFKCFLNSHIRNQSSATNQSLILTDVNDKTGFATVAFNRPPMSNFTLELLQDFSKSLDEVESKNYKGMILTSTSPTVFSAGLDLKELLNPEPARLKALRTAYIDCCIKLYSSMYPTVAAINGHAIGGGCFIAMACEYRIMLPNSKIGLNETQLGIAIPEVAVHATRNIISSRDAEMALTLGSVFTTDEALKIGLIDEVAENKEDALAKSEKFLSLFKKIPKRARGITKQFFRKKVIDLMTNNREKDVEAFVSYVMNPASQKSFQAFLDEAKNKK</sequence>
<evidence type="ECO:0000256" key="10">
    <source>
        <dbReference type="ARBA" id="ARBA00050938"/>
    </source>
</evidence>
<dbReference type="Gene3D" id="6.10.250.170">
    <property type="match status" value="1"/>
</dbReference>
<evidence type="ECO:0000256" key="8">
    <source>
        <dbReference type="ARBA" id="ARBA00023128"/>
    </source>
</evidence>
<gene>
    <name evidence="17" type="ORF">PVAND_005496</name>
</gene>
<dbReference type="CDD" id="cd06558">
    <property type="entry name" value="crotonase-like"/>
    <property type="match status" value="1"/>
</dbReference>
<dbReference type="GO" id="GO:0005759">
    <property type="term" value="C:mitochondrial matrix"/>
    <property type="evidence" value="ECO:0007669"/>
    <property type="project" value="UniProtKB-SubCell"/>
</dbReference>
<comment type="catalytic activity">
    <reaction evidence="13">
        <text>(3Z)-octenoyl-CoA = (2E)-octenoyl-CoA</text>
        <dbReference type="Rhea" id="RHEA:46044"/>
        <dbReference type="ChEBI" id="CHEBI:62242"/>
        <dbReference type="ChEBI" id="CHEBI:85640"/>
    </reaction>
    <physiologicalReaction direction="left-to-right" evidence="13">
        <dbReference type="Rhea" id="RHEA:46045"/>
    </physiologicalReaction>
</comment>
<evidence type="ECO:0000256" key="16">
    <source>
        <dbReference type="ARBA" id="ARBA00083575"/>
    </source>
</evidence>
<evidence type="ECO:0000256" key="9">
    <source>
        <dbReference type="ARBA" id="ARBA00023235"/>
    </source>
</evidence>
<keyword evidence="18" id="KW-1185">Reference proteome</keyword>
<evidence type="ECO:0000313" key="17">
    <source>
        <dbReference type="EMBL" id="KAG5675604.1"/>
    </source>
</evidence>
<dbReference type="OrthoDB" id="7955078at2759"/>
<comment type="catalytic activity">
    <reaction evidence="10">
        <text>(3Z)-decenoyl-CoA = (2E)-decenoyl-CoA</text>
        <dbReference type="Rhea" id="RHEA:77195"/>
        <dbReference type="ChEBI" id="CHEBI:61406"/>
        <dbReference type="ChEBI" id="CHEBI:195601"/>
    </reaction>
    <physiologicalReaction direction="left-to-right" evidence="10">
        <dbReference type="Rhea" id="RHEA:77196"/>
    </physiologicalReaction>
</comment>
<evidence type="ECO:0000256" key="15">
    <source>
        <dbReference type="ARBA" id="ARBA00068317"/>
    </source>
</evidence>
<dbReference type="FunFam" id="3.90.226.10:FF:000034">
    <property type="entry name" value="Enoyl-CoA delta isomerase 1"/>
    <property type="match status" value="1"/>
</dbReference>
<protein>
    <recommendedName>
        <fullName evidence="15">Enoyl-CoA delta isomerase 1, mitochondrial</fullName>
    </recommendedName>
    <alternativeName>
        <fullName evidence="16">3,2-trans-enoyl-CoA isomerase</fullName>
    </alternativeName>
</protein>
<keyword evidence="7" id="KW-0443">Lipid metabolism</keyword>
<comment type="catalytic activity">
    <reaction evidence="11">
        <text>(2E)-tetradecenoyl-CoA = (3Z)-tetradecenoyl-CoA</text>
        <dbReference type="Rhea" id="RHEA:29847"/>
        <dbReference type="ChEBI" id="CHEBI:61405"/>
        <dbReference type="ChEBI" id="CHEBI:61968"/>
    </reaction>
    <physiologicalReaction direction="right-to-left" evidence="11">
        <dbReference type="Rhea" id="RHEA:29849"/>
    </physiologicalReaction>
</comment>
<reference evidence="17" key="1">
    <citation type="submission" date="2021-03" db="EMBL/GenBank/DDBJ databases">
        <title>Chromosome level genome of the anhydrobiotic midge Polypedilum vanderplanki.</title>
        <authorList>
            <person name="Yoshida Y."/>
            <person name="Kikawada T."/>
            <person name="Gusev O."/>
        </authorList>
    </citation>
    <scope>NUCLEOTIDE SEQUENCE</scope>
    <source>
        <strain evidence="17">NIAS01</strain>
        <tissue evidence="17">Whole body or cell culture</tissue>
    </source>
</reference>
<comment type="caution">
    <text evidence="17">The sequence shown here is derived from an EMBL/GenBank/DDBJ whole genome shotgun (WGS) entry which is preliminary data.</text>
</comment>
<evidence type="ECO:0000256" key="5">
    <source>
        <dbReference type="ARBA" id="ARBA00022946"/>
    </source>
</evidence>
<dbReference type="SUPFAM" id="SSF52096">
    <property type="entry name" value="ClpP/crotonase"/>
    <property type="match status" value="1"/>
</dbReference>
<comment type="subcellular location">
    <subcellularLocation>
        <location evidence="1">Mitochondrion matrix</location>
    </subcellularLocation>
</comment>
<organism evidence="17 18">
    <name type="scientific">Polypedilum vanderplanki</name>
    <name type="common">Sleeping chironomid midge</name>
    <dbReference type="NCBI Taxonomy" id="319348"/>
    <lineage>
        <taxon>Eukaryota</taxon>
        <taxon>Metazoa</taxon>
        <taxon>Ecdysozoa</taxon>
        <taxon>Arthropoda</taxon>
        <taxon>Hexapoda</taxon>
        <taxon>Insecta</taxon>
        <taxon>Pterygota</taxon>
        <taxon>Neoptera</taxon>
        <taxon>Endopterygota</taxon>
        <taxon>Diptera</taxon>
        <taxon>Nematocera</taxon>
        <taxon>Chironomoidea</taxon>
        <taxon>Chironomidae</taxon>
        <taxon>Chironominae</taxon>
        <taxon>Polypedilum</taxon>
        <taxon>Polypedilum</taxon>
    </lineage>
</organism>
<accession>A0A9J6C0D1</accession>
<evidence type="ECO:0000256" key="6">
    <source>
        <dbReference type="ARBA" id="ARBA00022990"/>
    </source>
</evidence>
<proteinExistence type="predicted"/>
<evidence type="ECO:0000256" key="3">
    <source>
        <dbReference type="ARBA" id="ARBA00011233"/>
    </source>
</evidence>
<dbReference type="Pfam" id="PF00378">
    <property type="entry name" value="ECH_1"/>
    <property type="match status" value="1"/>
</dbReference>
<evidence type="ECO:0000256" key="12">
    <source>
        <dbReference type="ARBA" id="ARBA00052376"/>
    </source>
</evidence>
<dbReference type="InterPro" id="IPR001753">
    <property type="entry name" value="Enoyl-CoA_hydra/iso"/>
</dbReference>
<evidence type="ECO:0000256" key="14">
    <source>
        <dbReference type="ARBA" id="ARBA00056147"/>
    </source>
</evidence>